<proteinExistence type="predicted"/>
<accession>A0A8X6H835</accession>
<keyword evidence="2" id="KW-1185">Reference proteome</keyword>
<dbReference type="OrthoDB" id="10445108at2759"/>
<comment type="caution">
    <text evidence="1">The sequence shown here is derived from an EMBL/GenBank/DDBJ whole genome shotgun (WGS) entry which is preliminary data.</text>
</comment>
<organism evidence="1 2">
    <name type="scientific">Trichonephila clavata</name>
    <name type="common">Joro spider</name>
    <name type="synonym">Nephila clavata</name>
    <dbReference type="NCBI Taxonomy" id="2740835"/>
    <lineage>
        <taxon>Eukaryota</taxon>
        <taxon>Metazoa</taxon>
        <taxon>Ecdysozoa</taxon>
        <taxon>Arthropoda</taxon>
        <taxon>Chelicerata</taxon>
        <taxon>Arachnida</taxon>
        <taxon>Araneae</taxon>
        <taxon>Araneomorphae</taxon>
        <taxon>Entelegynae</taxon>
        <taxon>Araneoidea</taxon>
        <taxon>Nephilidae</taxon>
        <taxon>Trichonephila</taxon>
    </lineage>
</organism>
<dbReference type="EMBL" id="BMAO01037541">
    <property type="protein sequence ID" value="GFR18479.1"/>
    <property type="molecule type" value="Genomic_DNA"/>
</dbReference>
<name>A0A8X6H835_TRICU</name>
<reference evidence="1" key="1">
    <citation type="submission" date="2020-07" db="EMBL/GenBank/DDBJ databases">
        <title>Multicomponent nature underlies the extraordinary mechanical properties of spider dragline silk.</title>
        <authorList>
            <person name="Kono N."/>
            <person name="Nakamura H."/>
            <person name="Mori M."/>
            <person name="Yoshida Y."/>
            <person name="Ohtoshi R."/>
            <person name="Malay A.D."/>
            <person name="Moran D.A.P."/>
            <person name="Tomita M."/>
            <person name="Numata K."/>
            <person name="Arakawa K."/>
        </authorList>
    </citation>
    <scope>NUCLEOTIDE SEQUENCE</scope>
</reference>
<protein>
    <submittedName>
        <fullName evidence="1">Uncharacterized protein</fullName>
    </submittedName>
</protein>
<gene>
    <name evidence="1" type="ORF">TNCT_584431</name>
</gene>
<dbReference type="Proteomes" id="UP000887116">
    <property type="component" value="Unassembled WGS sequence"/>
</dbReference>
<evidence type="ECO:0000313" key="2">
    <source>
        <dbReference type="Proteomes" id="UP000887116"/>
    </source>
</evidence>
<evidence type="ECO:0000313" key="1">
    <source>
        <dbReference type="EMBL" id="GFR18479.1"/>
    </source>
</evidence>
<dbReference type="AlphaFoldDB" id="A0A8X6H835"/>
<sequence>MNIIIETSFVSFNHLPRRRPQTLDNKLREELAHLMTRKGNDREFEDHRSLFMIACKWSKRRKRTLPSSALFSHGRMDIMNGRNKIHKPISLMASEQMMASVLW</sequence>